<sequence length="210" mass="22961">MALPLLESMHPALARAAAASPKRMVNICSTLGLYSGSWFPTTGGAGYEATEYLSLIDGHRDRYTLFSGFAHQEQSGRQPHNSEITWLTAARRPGMDGFRNTISVDQVAANHLGYVTRFPSVVLSTVTPQSQSFTRSGAMVPAETSAAELFRKMFLQGTPEEVAREAQSLNDGGSILDRLKSQTTALRRRVSAGDQQKLDSYFEAVRTAEE</sequence>
<dbReference type="InterPro" id="IPR011447">
    <property type="entry name" value="DUF1552"/>
</dbReference>
<evidence type="ECO:0000313" key="1">
    <source>
        <dbReference type="EMBL" id="SVD42410.1"/>
    </source>
</evidence>
<feature type="non-terminal residue" evidence="1">
    <location>
        <position position="210"/>
    </location>
</feature>
<name>A0A382V7J7_9ZZZZ</name>
<dbReference type="AlphaFoldDB" id="A0A382V7J7"/>
<accession>A0A382V7J7</accession>
<dbReference type="Pfam" id="PF07586">
    <property type="entry name" value="HXXSHH"/>
    <property type="match status" value="1"/>
</dbReference>
<proteinExistence type="predicted"/>
<organism evidence="1">
    <name type="scientific">marine metagenome</name>
    <dbReference type="NCBI Taxonomy" id="408172"/>
    <lineage>
        <taxon>unclassified sequences</taxon>
        <taxon>metagenomes</taxon>
        <taxon>ecological metagenomes</taxon>
    </lineage>
</organism>
<reference evidence="1" key="1">
    <citation type="submission" date="2018-05" db="EMBL/GenBank/DDBJ databases">
        <authorList>
            <person name="Lanie J.A."/>
            <person name="Ng W.-L."/>
            <person name="Kazmierczak K.M."/>
            <person name="Andrzejewski T.M."/>
            <person name="Davidsen T.M."/>
            <person name="Wayne K.J."/>
            <person name="Tettelin H."/>
            <person name="Glass J.I."/>
            <person name="Rusch D."/>
            <person name="Podicherti R."/>
            <person name="Tsui H.-C.T."/>
            <person name="Winkler M.E."/>
        </authorList>
    </citation>
    <scope>NUCLEOTIDE SEQUENCE</scope>
</reference>
<dbReference type="EMBL" id="UINC01149753">
    <property type="protein sequence ID" value="SVD42410.1"/>
    <property type="molecule type" value="Genomic_DNA"/>
</dbReference>
<protein>
    <submittedName>
        <fullName evidence="1">Uncharacterized protein</fullName>
    </submittedName>
</protein>
<gene>
    <name evidence="1" type="ORF">METZ01_LOCUS395264</name>
</gene>